<proteinExistence type="predicted"/>
<comment type="caution">
    <text evidence="2">The sequence shown here is derived from an EMBL/GenBank/DDBJ whole genome shotgun (WGS) entry which is preliminary data.</text>
</comment>
<protein>
    <submittedName>
        <fullName evidence="2">DUF3253 domain-containing protein</fullName>
    </submittedName>
</protein>
<evidence type="ECO:0000313" key="2">
    <source>
        <dbReference type="EMBL" id="MCQ0970077.1"/>
    </source>
</evidence>
<organism evidence="2 3">
    <name type="scientific">Paracoccus albicereus</name>
    <dbReference type="NCBI Taxonomy" id="2922394"/>
    <lineage>
        <taxon>Bacteria</taxon>
        <taxon>Pseudomonadati</taxon>
        <taxon>Pseudomonadota</taxon>
        <taxon>Alphaproteobacteria</taxon>
        <taxon>Rhodobacterales</taxon>
        <taxon>Paracoccaceae</taxon>
        <taxon>Paracoccus</taxon>
    </lineage>
</organism>
<dbReference type="InterPro" id="IPR036388">
    <property type="entry name" value="WH-like_DNA-bd_sf"/>
</dbReference>
<dbReference type="Proteomes" id="UP001203945">
    <property type="component" value="Unassembled WGS sequence"/>
</dbReference>
<dbReference type="Gene3D" id="1.10.10.10">
    <property type="entry name" value="Winged helix-like DNA-binding domain superfamily/Winged helix DNA-binding domain"/>
    <property type="match status" value="1"/>
</dbReference>
<evidence type="ECO:0000256" key="1">
    <source>
        <dbReference type="SAM" id="MobiDB-lite"/>
    </source>
</evidence>
<dbReference type="SUPFAM" id="SSF46785">
    <property type="entry name" value="Winged helix' DNA-binding domain"/>
    <property type="match status" value="1"/>
</dbReference>
<gene>
    <name evidence="2" type="ORF">MLD63_06505</name>
</gene>
<evidence type="ECO:0000313" key="3">
    <source>
        <dbReference type="Proteomes" id="UP001203945"/>
    </source>
</evidence>
<reference evidence="2 3" key="1">
    <citation type="submission" date="2022-03" db="EMBL/GenBank/DDBJ databases">
        <authorList>
            <person name="He Y."/>
        </authorList>
    </citation>
    <scope>NUCLEOTIDE SEQUENCE [LARGE SCALE GENOMIC DNA]</scope>
    <source>
        <strain evidence="2 3">TK19116</strain>
    </source>
</reference>
<dbReference type="EMBL" id="JAKZEU010000002">
    <property type="protein sequence ID" value="MCQ0970077.1"/>
    <property type="molecule type" value="Genomic_DNA"/>
</dbReference>
<dbReference type="InterPro" id="IPR036390">
    <property type="entry name" value="WH_DNA-bd_sf"/>
</dbReference>
<name>A0ABT1MP68_9RHOB</name>
<keyword evidence="3" id="KW-1185">Reference proteome</keyword>
<dbReference type="InterPro" id="IPR021660">
    <property type="entry name" value="DUF3253"/>
</dbReference>
<feature type="region of interest" description="Disordered" evidence="1">
    <location>
        <begin position="62"/>
        <end position="82"/>
    </location>
</feature>
<dbReference type="Pfam" id="PF11625">
    <property type="entry name" value="DUF3253"/>
    <property type="match status" value="1"/>
</dbReference>
<sequence>MTDSATLRQAILDRVAALRAGTTCCPSEIARALAKDWRPLMDDVRAAAAELCDQGEITVTQGGEPVDARTAKGPIRLGLPAA</sequence>
<accession>A0ABT1MP68</accession>
<dbReference type="RefSeq" id="WP_255329072.1">
    <property type="nucleotide sequence ID" value="NZ_JAKZEU010000002.1"/>
</dbReference>